<accession>A0A261SSA5</accession>
<evidence type="ECO:0000313" key="7">
    <source>
        <dbReference type="Proteomes" id="UP000217005"/>
    </source>
</evidence>
<dbReference type="Gene3D" id="1.10.357.10">
    <property type="entry name" value="Tetracycline Repressor, domain 2"/>
    <property type="match status" value="1"/>
</dbReference>
<evidence type="ECO:0000256" key="1">
    <source>
        <dbReference type="ARBA" id="ARBA00023015"/>
    </source>
</evidence>
<sequence>MTTSPDSVSPPEPAARRADRMSAVRRRIILDAAERVFERDGLEATTIRAIAKEAGCTTGAIYPLFDGKEAIYGVLLEESLDRLHAHLSTELQSGSAARAARRAVQAFFNFYAERPTEFSLGLYLYRGLAPHGLGRDLDDRLNARLAQCVDLIGQALARTRAWPPERIALEQMTVFTYLMGLLLLYHTRRLKSLDQHAETLLDHYCTRLEQS</sequence>
<gene>
    <name evidence="6" type="ORF">CEG14_06500</name>
</gene>
<dbReference type="PROSITE" id="PS50977">
    <property type="entry name" value="HTH_TETR_2"/>
    <property type="match status" value="1"/>
</dbReference>
<dbReference type="Pfam" id="PF00440">
    <property type="entry name" value="TetR_N"/>
    <property type="match status" value="1"/>
</dbReference>
<comment type="caution">
    <text evidence="6">The sequence shown here is derived from an EMBL/GenBank/DDBJ whole genome shotgun (WGS) entry which is preliminary data.</text>
</comment>
<evidence type="ECO:0000313" key="6">
    <source>
        <dbReference type="EMBL" id="OZI39173.1"/>
    </source>
</evidence>
<evidence type="ECO:0000256" key="2">
    <source>
        <dbReference type="ARBA" id="ARBA00023125"/>
    </source>
</evidence>
<reference evidence="6 7" key="1">
    <citation type="submission" date="2017-05" db="EMBL/GenBank/DDBJ databases">
        <title>Complete and WGS of Bordetella genogroups.</title>
        <authorList>
            <person name="Spilker T."/>
            <person name="LiPuma J."/>
        </authorList>
    </citation>
    <scope>NUCLEOTIDE SEQUENCE [LARGE SCALE GENOMIC DNA]</scope>
    <source>
        <strain evidence="6 7">AU17610</strain>
    </source>
</reference>
<keyword evidence="3" id="KW-0804">Transcription</keyword>
<dbReference type="GO" id="GO:0003700">
    <property type="term" value="F:DNA-binding transcription factor activity"/>
    <property type="evidence" value="ECO:0007669"/>
    <property type="project" value="TreeGrafter"/>
</dbReference>
<protein>
    <submittedName>
        <fullName evidence="6">TetR family transcriptional regulator</fullName>
    </submittedName>
</protein>
<keyword evidence="1" id="KW-0805">Transcription regulation</keyword>
<organism evidence="6 7">
    <name type="scientific">Bordetella genomosp. 1</name>
    <dbReference type="NCBI Taxonomy" id="1395607"/>
    <lineage>
        <taxon>Bacteria</taxon>
        <taxon>Pseudomonadati</taxon>
        <taxon>Pseudomonadota</taxon>
        <taxon>Betaproteobacteria</taxon>
        <taxon>Burkholderiales</taxon>
        <taxon>Alcaligenaceae</taxon>
        <taxon>Bordetella</taxon>
    </lineage>
</organism>
<dbReference type="InterPro" id="IPR050109">
    <property type="entry name" value="HTH-type_TetR-like_transc_reg"/>
</dbReference>
<dbReference type="InterPro" id="IPR009057">
    <property type="entry name" value="Homeodomain-like_sf"/>
</dbReference>
<dbReference type="PRINTS" id="PR00455">
    <property type="entry name" value="HTHTETR"/>
</dbReference>
<feature type="DNA-binding region" description="H-T-H motif" evidence="4">
    <location>
        <begin position="46"/>
        <end position="65"/>
    </location>
</feature>
<feature type="domain" description="HTH tetR-type" evidence="5">
    <location>
        <begin position="23"/>
        <end position="83"/>
    </location>
</feature>
<dbReference type="RefSeq" id="WP_094825547.1">
    <property type="nucleotide sequence ID" value="NZ_NEVL01000002.1"/>
</dbReference>
<dbReference type="InterPro" id="IPR001647">
    <property type="entry name" value="HTH_TetR"/>
</dbReference>
<dbReference type="GO" id="GO:0000976">
    <property type="term" value="F:transcription cis-regulatory region binding"/>
    <property type="evidence" value="ECO:0007669"/>
    <property type="project" value="TreeGrafter"/>
</dbReference>
<name>A0A261SSA5_9BORD</name>
<dbReference type="SUPFAM" id="SSF46689">
    <property type="entry name" value="Homeodomain-like"/>
    <property type="match status" value="1"/>
</dbReference>
<evidence type="ECO:0000256" key="3">
    <source>
        <dbReference type="ARBA" id="ARBA00023163"/>
    </source>
</evidence>
<dbReference type="PANTHER" id="PTHR30055:SF234">
    <property type="entry name" value="HTH-TYPE TRANSCRIPTIONAL REGULATOR BETI"/>
    <property type="match status" value="1"/>
</dbReference>
<keyword evidence="2 4" id="KW-0238">DNA-binding</keyword>
<evidence type="ECO:0000256" key="4">
    <source>
        <dbReference type="PROSITE-ProRule" id="PRU00335"/>
    </source>
</evidence>
<evidence type="ECO:0000259" key="5">
    <source>
        <dbReference type="PROSITE" id="PS50977"/>
    </source>
</evidence>
<dbReference type="EMBL" id="NEVL01000002">
    <property type="protein sequence ID" value="OZI39173.1"/>
    <property type="molecule type" value="Genomic_DNA"/>
</dbReference>
<dbReference type="AlphaFoldDB" id="A0A261SSA5"/>
<dbReference type="OrthoDB" id="6684185at2"/>
<dbReference type="PANTHER" id="PTHR30055">
    <property type="entry name" value="HTH-TYPE TRANSCRIPTIONAL REGULATOR RUTR"/>
    <property type="match status" value="1"/>
</dbReference>
<proteinExistence type="predicted"/>
<dbReference type="Proteomes" id="UP000217005">
    <property type="component" value="Unassembled WGS sequence"/>
</dbReference>